<evidence type="ECO:0000313" key="3">
    <source>
        <dbReference type="Proteomes" id="UP000785679"/>
    </source>
</evidence>
<comment type="caution">
    <text evidence="2">The sequence shown here is derived from an EMBL/GenBank/DDBJ whole genome shotgun (WGS) entry which is preliminary data.</text>
</comment>
<name>A0A8J8NJ64_HALGN</name>
<feature type="chain" id="PRO_5035286278" evidence="1">
    <location>
        <begin position="24"/>
        <end position="110"/>
    </location>
</feature>
<evidence type="ECO:0000313" key="2">
    <source>
        <dbReference type="EMBL" id="TNV75250.1"/>
    </source>
</evidence>
<organism evidence="2 3">
    <name type="scientific">Halteria grandinella</name>
    <dbReference type="NCBI Taxonomy" id="5974"/>
    <lineage>
        <taxon>Eukaryota</taxon>
        <taxon>Sar</taxon>
        <taxon>Alveolata</taxon>
        <taxon>Ciliophora</taxon>
        <taxon>Intramacronucleata</taxon>
        <taxon>Spirotrichea</taxon>
        <taxon>Stichotrichia</taxon>
        <taxon>Sporadotrichida</taxon>
        <taxon>Halteriidae</taxon>
        <taxon>Halteria</taxon>
    </lineage>
</organism>
<gene>
    <name evidence="2" type="ORF">FGO68_gene6313</name>
</gene>
<keyword evidence="1" id="KW-0732">Signal</keyword>
<dbReference type="AlphaFoldDB" id="A0A8J8NJ64"/>
<dbReference type="EMBL" id="RRYP01016016">
    <property type="protein sequence ID" value="TNV75250.1"/>
    <property type="molecule type" value="Genomic_DNA"/>
</dbReference>
<keyword evidence="3" id="KW-1185">Reference proteome</keyword>
<reference evidence="2" key="1">
    <citation type="submission" date="2019-06" db="EMBL/GenBank/DDBJ databases">
        <authorList>
            <person name="Zheng W."/>
        </authorList>
    </citation>
    <scope>NUCLEOTIDE SEQUENCE</scope>
    <source>
        <strain evidence="2">QDHG01</strain>
    </source>
</reference>
<accession>A0A8J8NJ64</accession>
<feature type="signal peptide" evidence="1">
    <location>
        <begin position="1"/>
        <end position="23"/>
    </location>
</feature>
<protein>
    <submittedName>
        <fullName evidence="2">Uncharacterized protein</fullName>
    </submittedName>
</protein>
<sequence length="110" mass="11990">MPLIPFIPLASLLIFRLLYPAVTAPLIDGLLIPLSTALIEPKRPQFPLNLLNLQNGCLHTQVIIHETPAPRVDWFRIGTKAIEVVEIPALASILSLVFDTGEGFGGVKDV</sequence>
<evidence type="ECO:0000256" key="1">
    <source>
        <dbReference type="SAM" id="SignalP"/>
    </source>
</evidence>
<proteinExistence type="predicted"/>
<dbReference type="Proteomes" id="UP000785679">
    <property type="component" value="Unassembled WGS sequence"/>
</dbReference>